<dbReference type="EMBL" id="CAADRA010007270">
    <property type="protein sequence ID" value="VFT99894.1"/>
    <property type="molecule type" value="Genomic_DNA"/>
</dbReference>
<dbReference type="Proteomes" id="UP000332933">
    <property type="component" value="Unassembled WGS sequence"/>
</dbReference>
<feature type="compositionally biased region" description="Polar residues" evidence="1">
    <location>
        <begin position="1183"/>
        <end position="1199"/>
    </location>
</feature>
<dbReference type="Pfam" id="PF12777">
    <property type="entry name" value="MT"/>
    <property type="match status" value="1"/>
</dbReference>
<feature type="region of interest" description="Disordered" evidence="1">
    <location>
        <begin position="1067"/>
        <end position="1093"/>
    </location>
</feature>
<feature type="compositionally biased region" description="Polar residues" evidence="1">
    <location>
        <begin position="1337"/>
        <end position="1353"/>
    </location>
</feature>
<feature type="region of interest" description="Disordered" evidence="1">
    <location>
        <begin position="977"/>
        <end position="1040"/>
    </location>
</feature>
<gene>
    <name evidence="4" type="primary">Aste57867_23249</name>
    <name evidence="3" type="ORF">As57867_023178</name>
    <name evidence="4" type="ORF">ASTE57867_23249</name>
</gene>
<feature type="region of interest" description="Disordered" evidence="1">
    <location>
        <begin position="1436"/>
        <end position="1459"/>
    </location>
</feature>
<reference evidence="3" key="2">
    <citation type="submission" date="2019-06" db="EMBL/GenBank/DDBJ databases">
        <title>Genomics analysis of Aphanomyces spp. identifies a new class of oomycete effector associated with host adaptation.</title>
        <authorList>
            <person name="Gaulin E."/>
        </authorList>
    </citation>
    <scope>NUCLEOTIDE SEQUENCE</scope>
    <source>
        <strain evidence="3">CBS 578.67</strain>
    </source>
</reference>
<feature type="region of interest" description="Disordered" evidence="1">
    <location>
        <begin position="893"/>
        <end position="914"/>
    </location>
</feature>
<feature type="compositionally biased region" description="Polar residues" evidence="1">
    <location>
        <begin position="1070"/>
        <end position="1082"/>
    </location>
</feature>
<feature type="compositionally biased region" description="Basic and acidic residues" evidence="1">
    <location>
        <begin position="1115"/>
        <end position="1134"/>
    </location>
</feature>
<dbReference type="EMBL" id="VJMH01007244">
    <property type="protein sequence ID" value="KAF0684804.1"/>
    <property type="molecule type" value="Genomic_DNA"/>
</dbReference>
<evidence type="ECO:0000259" key="2">
    <source>
        <dbReference type="Pfam" id="PF12777"/>
    </source>
</evidence>
<keyword evidence="5" id="KW-1185">Reference proteome</keyword>
<protein>
    <submittedName>
        <fullName evidence="4">Aste57867_23249 protein</fullName>
    </submittedName>
</protein>
<feature type="compositionally biased region" description="Low complexity" evidence="1">
    <location>
        <begin position="9"/>
        <end position="23"/>
    </location>
</feature>
<evidence type="ECO:0000313" key="3">
    <source>
        <dbReference type="EMBL" id="KAF0684804.1"/>
    </source>
</evidence>
<reference evidence="4 5" key="1">
    <citation type="submission" date="2019-03" db="EMBL/GenBank/DDBJ databases">
        <authorList>
            <person name="Gaulin E."/>
            <person name="Dumas B."/>
        </authorList>
    </citation>
    <scope>NUCLEOTIDE SEQUENCE [LARGE SCALE GENOMIC DNA]</scope>
    <source>
        <strain evidence="4">CBS 568.67</strain>
    </source>
</reference>
<accession>A0A485LP34</accession>
<evidence type="ECO:0000256" key="1">
    <source>
        <dbReference type="SAM" id="MobiDB-lite"/>
    </source>
</evidence>
<dbReference type="PROSITE" id="PS50096">
    <property type="entry name" value="IQ"/>
    <property type="match status" value="3"/>
</dbReference>
<feature type="compositionally biased region" description="Polar residues" evidence="1">
    <location>
        <begin position="1136"/>
        <end position="1161"/>
    </location>
</feature>
<feature type="compositionally biased region" description="Polar residues" evidence="1">
    <location>
        <begin position="382"/>
        <end position="397"/>
    </location>
</feature>
<feature type="compositionally biased region" description="Low complexity" evidence="1">
    <location>
        <begin position="1387"/>
        <end position="1402"/>
    </location>
</feature>
<feature type="region of interest" description="Disordered" evidence="1">
    <location>
        <begin position="1724"/>
        <end position="1760"/>
    </location>
</feature>
<evidence type="ECO:0000313" key="4">
    <source>
        <dbReference type="EMBL" id="VFT99894.1"/>
    </source>
</evidence>
<feature type="region of interest" description="Disordered" evidence="1">
    <location>
        <begin position="1115"/>
        <end position="1161"/>
    </location>
</feature>
<feature type="region of interest" description="Disordered" evidence="1">
    <location>
        <begin position="1183"/>
        <end position="1203"/>
    </location>
</feature>
<sequence length="1791" mass="196953">MGWSKHDAAATGDAKTTKSSLKQKPPKPSFRLNPTQRREFGWNTSFPAEYGLSNPARDFKETLSYTQNRIKALHQQKQLLQSSASAGQILDADVWRNHNPNESTLSHLQAAFRCQQPQPLTDPQDEIRIMKAILIREGLLSRLKGTMKKIRIGDHTSLHTQDGNSVLTLLLHTRESSLAVIDALCRWYQTLAVPRAYIWNGTSYIHRMLDDLNFLGEVPVLADALGVAPRAMIRNPFMMPQSIADRDLDAFRYMASPPPVRLPDTPSETIALAQADAFLIWCCIHVDETGPASTSMGPTSPPEKPMSDASKLHRVQQWQARAELQLKQLTMPMESSTGVHVMDSSPLMKRKGYLPSLSAEPPETLKDLLHHVHDDDEKKKAPSSQPLHSAAVTTNPKYANVKPRVSADPKPHKMKPKPESTLPPKARSPPKKRKAVPAILTVHGMQVSSVELEALAKIDTPPQVVALLTATILILLTPGDLVPKDVSWATARTILATGKDLLRTLHALSHGPPVAEFKLKALQPFVANEKFRPPYLLPLSKPAAVLCAWVLDAVQPKGVGHRSSVTLHDPAHVDVTDQSDLLEYLETDDTRDNRGADVLVVHDSTDPDERILYSGSWVHHGLTYFVTFFLGESPPIVLHLKLYEPQSSCETQATLTPDEIHQLFGQQALAYVHECAWIELCQFILNRLGHIMDPNDATNKQSTHALAPLSQDDDELWQALATPRHVEPPRTALVGADDMEAAVLRIQCATRQKLSRERVRKIRAQKAMRRQFELDREKAPTLYMNGAALRALDDTATVHQQVAKPKQRKPSHSEATPAMTSSHSHGMLRSPSEIRRRLSLVQQQKQFEVNIDQDWKDIEAHAMSGMKHAARHRLSNAKLHDLQDIIHHTAEEEEIHRRASMPVSKKHHGSRQEDVAAVQIQCMARKRLAKRVVDQKRKENRRASMPEAKKRSMMKSPDTAATHIQCLARKRQAKRVVDQKRKAKQHRRVSMPDAKKRTSDAAATQIQCLARKRRAKRVVDEKRHELRRRVSMPSTSQPKLTEQEVAAIHIQCLARQKQARDAVDKKRLELQTQRPSSESSATHRPMVKHETREETAVVHIQCLARQRFAREVVQEKRMEKARLKPMDDGSDAKRTPSMTPKASARQPVSESSPETSHQTQDVVGGEIPVAAMTHSVQDILTTSTPTTTAQEIDPTSTGQEADGRVEQMPVRALFTRGGSSLYDDEFEEFVDDAHLPLSTRPEEVVELLRSVVVGEASETSESSSAAVMGSLPCARREGEPIDLAQEALELQNPTKAEMNQTGNATNDLSVMASTSRLDGSMVSESCISEPEEELEATMTSKLADSTPLSQVTTSPPPSARVPATNMEIRPMESKPTEPVAVEPDLGTTSPSAPTSPRTSRPPVQHADEDQLVEKVPSPVAVESILDTSVREATFDRNVDGTPQEVKAGMSTTNESTSATVDGAPTSLAIEPGHSPASILDSNMLLVDATSTPSTSSTSTSARPTTPPSESGLVLDPAVTPRQTTDDMPSSVLAGTGSASLGSTEMTTSRRSEEESPEKPISARPNNRISATPRTDPVEISLESAFPSSLAMSDTTDKTVDQESERQPSLRPPSVPVDDSTNDPATVVATPPMESPRNNEHTQVLPDLVALETFMAVVSERSPIILEASPVAASANPGSPHTIQPTHANPTLNLPLHLDTSRAEPIADLNSTVLRVHDDSPLERTESNALLSDTSDLNLDSLDDMPASDRSSDLGSADTGEAAAAAVALQNQFHVVRPETTATYLDDEFEDE</sequence>
<dbReference type="InterPro" id="IPR024743">
    <property type="entry name" value="Dynein_HC_stalk"/>
</dbReference>
<feature type="region of interest" description="Disordered" evidence="1">
    <location>
        <begin position="930"/>
        <end position="958"/>
    </location>
</feature>
<feature type="compositionally biased region" description="Basic and acidic residues" evidence="1">
    <location>
        <begin position="931"/>
        <end position="950"/>
    </location>
</feature>
<evidence type="ECO:0000313" key="5">
    <source>
        <dbReference type="Proteomes" id="UP000332933"/>
    </source>
</evidence>
<dbReference type="OrthoDB" id="129761at2759"/>
<feature type="compositionally biased region" description="Basic and acidic residues" evidence="1">
    <location>
        <begin position="1594"/>
        <end position="1607"/>
    </location>
</feature>
<feature type="region of interest" description="Disordered" evidence="1">
    <location>
        <begin position="1334"/>
        <end position="1417"/>
    </location>
</feature>
<feature type="compositionally biased region" description="Basic and acidic residues" evidence="1">
    <location>
        <begin position="1547"/>
        <end position="1557"/>
    </location>
</feature>
<feature type="region of interest" description="Disordered" evidence="1">
    <location>
        <begin position="802"/>
        <end position="829"/>
    </location>
</feature>
<feature type="region of interest" description="Disordered" evidence="1">
    <location>
        <begin position="1488"/>
        <end position="1623"/>
    </location>
</feature>
<feature type="domain" description="Dynein heavy chain coiled coil stalk" evidence="2">
    <location>
        <begin position="448"/>
        <end position="555"/>
    </location>
</feature>
<feature type="compositionally biased region" description="Low complexity" evidence="1">
    <location>
        <begin position="1489"/>
        <end position="1503"/>
    </location>
</feature>
<proteinExistence type="predicted"/>
<feature type="compositionally biased region" description="Polar residues" evidence="1">
    <location>
        <begin position="1563"/>
        <end position="1572"/>
    </location>
</feature>
<feature type="region of interest" description="Disordered" evidence="1">
    <location>
        <begin position="374"/>
        <end position="433"/>
    </location>
</feature>
<organism evidence="4 5">
    <name type="scientific">Aphanomyces stellatus</name>
    <dbReference type="NCBI Taxonomy" id="120398"/>
    <lineage>
        <taxon>Eukaryota</taxon>
        <taxon>Sar</taxon>
        <taxon>Stramenopiles</taxon>
        <taxon>Oomycota</taxon>
        <taxon>Saprolegniomycetes</taxon>
        <taxon>Saprolegniales</taxon>
        <taxon>Verrucalvaceae</taxon>
        <taxon>Aphanomyces</taxon>
    </lineage>
</organism>
<feature type="compositionally biased region" description="Polar residues" evidence="1">
    <location>
        <begin position="1449"/>
        <end position="1459"/>
    </location>
</feature>
<feature type="region of interest" description="Disordered" evidence="1">
    <location>
        <begin position="1"/>
        <end position="38"/>
    </location>
</feature>
<feature type="compositionally biased region" description="Low complexity" evidence="1">
    <location>
        <begin position="1729"/>
        <end position="1739"/>
    </location>
</feature>
<name>A0A485LP34_9STRA</name>